<dbReference type="AlphaFoldDB" id="A0A2T5C4P6"/>
<comment type="caution">
    <text evidence="2">The sequence shown here is derived from an EMBL/GenBank/DDBJ whole genome shotgun (WGS) entry which is preliminary data.</text>
</comment>
<evidence type="ECO:0000256" key="1">
    <source>
        <dbReference type="SAM" id="SignalP"/>
    </source>
</evidence>
<gene>
    <name evidence="2" type="ORF">C8N47_103142</name>
</gene>
<dbReference type="Proteomes" id="UP000243525">
    <property type="component" value="Unassembled WGS sequence"/>
</dbReference>
<sequence length="330" mass="37843">MKQLFILSCLLVIAFAARAQKPEYSVHFQGIGDNREFSPEYSYPQTIMGERTSIELGTTIDSLHRFRFGISHFFEFGAEADELKPNLIAYYSYDDGKDQFYFGAFPRLELLDFPLAMIADTFQYYRPNIEGLYGKHSWSWGHQAGFVDWTGRQTDTRRETFMAGSSGEMNFGKFFVQNYLILFHHALTATENPDEHITDNMGATLYLGYNFTEMTGLQQAFLKLGVMESAIRERGVDDGYNTGTSLAGQLYGEGKRLALRSTFSFGKGHQFMNGDPYYAQDSYVRTDLIWKFLQHKQLQGNFNLSFHLVDGSTLDQQQQLSLIYRFGNTD</sequence>
<protein>
    <recommendedName>
        <fullName evidence="4">Phosphate-selective porin O/P</fullName>
    </recommendedName>
</protein>
<reference evidence="2 3" key="1">
    <citation type="submission" date="2018-04" db="EMBL/GenBank/DDBJ databases">
        <title>Genomic Encyclopedia of Archaeal and Bacterial Type Strains, Phase II (KMG-II): from individual species to whole genera.</title>
        <authorList>
            <person name="Goeker M."/>
        </authorList>
    </citation>
    <scope>NUCLEOTIDE SEQUENCE [LARGE SCALE GENOMIC DNA]</scope>
    <source>
        <strain evidence="2 3">DSM 28823</strain>
    </source>
</reference>
<keyword evidence="1" id="KW-0732">Signal</keyword>
<evidence type="ECO:0008006" key="4">
    <source>
        <dbReference type="Google" id="ProtNLM"/>
    </source>
</evidence>
<dbReference type="OrthoDB" id="1016806at2"/>
<organism evidence="2 3">
    <name type="scientific">Mangrovibacterium marinum</name>
    <dbReference type="NCBI Taxonomy" id="1639118"/>
    <lineage>
        <taxon>Bacteria</taxon>
        <taxon>Pseudomonadati</taxon>
        <taxon>Bacteroidota</taxon>
        <taxon>Bacteroidia</taxon>
        <taxon>Marinilabiliales</taxon>
        <taxon>Prolixibacteraceae</taxon>
        <taxon>Mangrovibacterium</taxon>
    </lineage>
</organism>
<evidence type="ECO:0000313" key="2">
    <source>
        <dbReference type="EMBL" id="PTN09848.1"/>
    </source>
</evidence>
<feature type="chain" id="PRO_5015617522" description="Phosphate-selective porin O/P" evidence="1">
    <location>
        <begin position="20"/>
        <end position="330"/>
    </location>
</feature>
<feature type="signal peptide" evidence="1">
    <location>
        <begin position="1"/>
        <end position="19"/>
    </location>
</feature>
<keyword evidence="3" id="KW-1185">Reference proteome</keyword>
<evidence type="ECO:0000313" key="3">
    <source>
        <dbReference type="Proteomes" id="UP000243525"/>
    </source>
</evidence>
<name>A0A2T5C4P6_9BACT</name>
<dbReference type="EMBL" id="QAAD01000003">
    <property type="protein sequence ID" value="PTN09848.1"/>
    <property type="molecule type" value="Genomic_DNA"/>
</dbReference>
<dbReference type="RefSeq" id="WP_107821231.1">
    <property type="nucleotide sequence ID" value="NZ_OY782574.1"/>
</dbReference>
<accession>A0A2T5C4P6</accession>
<proteinExistence type="predicted"/>